<dbReference type="EMBL" id="JANIDY010000001">
    <property type="protein sequence ID" value="MCX5617105.1"/>
    <property type="molecule type" value="Genomic_DNA"/>
</dbReference>
<organism evidence="1 2">
    <name type="scientific">Bombella pluederhausensis</name>
    <dbReference type="NCBI Taxonomy" id="2967336"/>
    <lineage>
        <taxon>Bacteria</taxon>
        <taxon>Pseudomonadati</taxon>
        <taxon>Pseudomonadota</taxon>
        <taxon>Alphaproteobacteria</taxon>
        <taxon>Acetobacterales</taxon>
        <taxon>Acetobacteraceae</taxon>
        <taxon>Bombella</taxon>
    </lineage>
</organism>
<reference evidence="1" key="1">
    <citation type="submission" date="2022-07" db="EMBL/GenBank/DDBJ databases">
        <title>Bombella genomes.</title>
        <authorList>
            <person name="Harer L."/>
            <person name="Styblova S."/>
            <person name="Ehrmann M."/>
        </authorList>
    </citation>
    <scope>NUCLEOTIDE SEQUENCE</scope>
    <source>
        <strain evidence="1">TMW 2.2543</strain>
    </source>
</reference>
<protein>
    <submittedName>
        <fullName evidence="1">Uncharacterized protein</fullName>
    </submittedName>
</protein>
<keyword evidence="2" id="KW-1185">Reference proteome</keyword>
<sequence length="159" mass="17273">MTQNMAYFAIIDGQTQDEPLPILGWSAIPLVRNSQTPEDPATSLPLTEDELLLKVQPHLPAGSRAIRLTITDEEWTARPTVNPALCNGTVIQRERPALPLKEQAASAIQQVHHQAALSTAMGQTFGPEMQNHVRKLQAILDGTDTTSTALPPQPSSPLQ</sequence>
<proteinExistence type="predicted"/>
<comment type="caution">
    <text evidence="1">The sequence shown here is derived from an EMBL/GenBank/DDBJ whole genome shotgun (WGS) entry which is preliminary data.</text>
</comment>
<gene>
    <name evidence="1" type="ORF">NQF86_00260</name>
</gene>
<accession>A0ABT3WDE2</accession>
<evidence type="ECO:0000313" key="1">
    <source>
        <dbReference type="EMBL" id="MCX5617105.1"/>
    </source>
</evidence>
<dbReference type="RefSeq" id="WP_266115629.1">
    <property type="nucleotide sequence ID" value="NZ_JANIDY010000001.1"/>
</dbReference>
<dbReference type="Proteomes" id="UP001165576">
    <property type="component" value="Unassembled WGS sequence"/>
</dbReference>
<evidence type="ECO:0000313" key="2">
    <source>
        <dbReference type="Proteomes" id="UP001165576"/>
    </source>
</evidence>
<name>A0ABT3WDE2_9PROT</name>